<evidence type="ECO:0008006" key="3">
    <source>
        <dbReference type="Google" id="ProtNLM"/>
    </source>
</evidence>
<name>A0ABD2Q9H0_9PLAT</name>
<comment type="caution">
    <text evidence="1">The sequence shown here is derived from an EMBL/GenBank/DDBJ whole genome shotgun (WGS) entry which is preliminary data.</text>
</comment>
<accession>A0ABD2Q9H0</accession>
<dbReference type="AlphaFoldDB" id="A0ABD2Q9H0"/>
<keyword evidence="2" id="KW-1185">Reference proteome</keyword>
<gene>
    <name evidence="1" type="ORF">Ciccas_006466</name>
</gene>
<protein>
    <recommendedName>
        <fullName evidence="3">Recombination activating protein 2</fullName>
    </recommendedName>
</protein>
<proteinExistence type="predicted"/>
<feature type="non-terminal residue" evidence="1">
    <location>
        <position position="59"/>
    </location>
</feature>
<sequence>MKEQAVPLVGACAFCLPNGSHFGEFIYFTAIPEFDLNRIVYIAGCHSQTQIPSTSSDLQ</sequence>
<dbReference type="EMBL" id="JBJKFK010000874">
    <property type="protein sequence ID" value="KAL3314901.1"/>
    <property type="molecule type" value="Genomic_DNA"/>
</dbReference>
<reference evidence="1 2" key="1">
    <citation type="submission" date="2024-11" db="EMBL/GenBank/DDBJ databases">
        <title>Adaptive evolution of stress response genes in parasites aligns with host niche diversity.</title>
        <authorList>
            <person name="Hahn C."/>
            <person name="Resl P."/>
        </authorList>
    </citation>
    <scope>NUCLEOTIDE SEQUENCE [LARGE SCALE GENOMIC DNA]</scope>
    <source>
        <strain evidence="1">EGGRZ-B1_66</strain>
        <tissue evidence="1">Body</tissue>
    </source>
</reference>
<evidence type="ECO:0000313" key="2">
    <source>
        <dbReference type="Proteomes" id="UP001626550"/>
    </source>
</evidence>
<organism evidence="1 2">
    <name type="scientific">Cichlidogyrus casuarinus</name>
    <dbReference type="NCBI Taxonomy" id="1844966"/>
    <lineage>
        <taxon>Eukaryota</taxon>
        <taxon>Metazoa</taxon>
        <taxon>Spiralia</taxon>
        <taxon>Lophotrochozoa</taxon>
        <taxon>Platyhelminthes</taxon>
        <taxon>Monogenea</taxon>
        <taxon>Monopisthocotylea</taxon>
        <taxon>Dactylogyridea</taxon>
        <taxon>Ancyrocephalidae</taxon>
        <taxon>Cichlidogyrus</taxon>
    </lineage>
</organism>
<evidence type="ECO:0000313" key="1">
    <source>
        <dbReference type="EMBL" id="KAL3314901.1"/>
    </source>
</evidence>
<dbReference type="Proteomes" id="UP001626550">
    <property type="component" value="Unassembled WGS sequence"/>
</dbReference>